<evidence type="ECO:0000313" key="4">
    <source>
        <dbReference type="Proteomes" id="UP000245609"/>
    </source>
</evidence>
<dbReference type="InterPro" id="IPR047574">
    <property type="entry name" value="AD"/>
</dbReference>
<reference evidence="3 4" key="1">
    <citation type="journal article" date="2018" name="MBio">
        <title>Comparative Genomics Reveals the Core Gene Toolbox for the Fungus-Insect Symbiosis.</title>
        <authorList>
            <person name="Wang Y."/>
            <person name="Stata M."/>
            <person name="Wang W."/>
            <person name="Stajich J.E."/>
            <person name="White M.M."/>
            <person name="Moncalvo J.M."/>
        </authorList>
    </citation>
    <scope>NUCLEOTIDE SEQUENCE [LARGE SCALE GENOMIC DNA]</scope>
    <source>
        <strain evidence="3 4">SC-DP-2</strain>
    </source>
</reference>
<proteinExistence type="predicted"/>
<name>A0A2T9Z4E9_9FUNG</name>
<dbReference type="Proteomes" id="UP000245609">
    <property type="component" value="Unassembled WGS sequence"/>
</dbReference>
<dbReference type="PANTHER" id="PTHR13542">
    <property type="entry name" value="LSM12 HOMOLOG"/>
    <property type="match status" value="1"/>
</dbReference>
<organism evidence="3 4">
    <name type="scientific">Smittium megazygosporum</name>
    <dbReference type="NCBI Taxonomy" id="133381"/>
    <lineage>
        <taxon>Eukaryota</taxon>
        <taxon>Fungi</taxon>
        <taxon>Fungi incertae sedis</taxon>
        <taxon>Zoopagomycota</taxon>
        <taxon>Kickxellomycotina</taxon>
        <taxon>Harpellomycetes</taxon>
        <taxon>Harpellales</taxon>
        <taxon>Legeriomycetaceae</taxon>
        <taxon>Smittium</taxon>
    </lineage>
</organism>
<sequence>MSYRAAASRNLEKKSLKNGTEAQGSTTISISETRPAPVVPKNPLESKKDENSNLLNKPTASASNSNSHLSNLNKEKKKESNKGNNPQYSKNHPQIQDFPPKPYPGSSKQKKHDNKSDISKREKLVLSNGRILSESIGKAVTLKLHTGRSILGKVFHCDVSKNAAVLMTSAPLVSSNSQSQPETPNFNKGQLDFRPIPNPKVRVNIVNISNIVKIFVHDPKSIKTNLPDQRVQKTLDFELPQETYLPVEKLKIAHHKVLNEARTQYLRIGENVTPKAQSIFDALSKTLPCRWNKQRIVVLDEIFIDPPYNVENCTSASPDTDTLNRVKKV</sequence>
<dbReference type="Pfam" id="PF09793">
    <property type="entry name" value="AD"/>
    <property type="match status" value="1"/>
</dbReference>
<feature type="region of interest" description="Disordered" evidence="1">
    <location>
        <begin position="174"/>
        <end position="193"/>
    </location>
</feature>
<dbReference type="STRING" id="133381.A0A2T9Z4E9"/>
<protein>
    <recommendedName>
        <fullName evidence="2">AD domain-containing protein</fullName>
    </recommendedName>
</protein>
<evidence type="ECO:0000313" key="3">
    <source>
        <dbReference type="EMBL" id="PVU99473.1"/>
    </source>
</evidence>
<evidence type="ECO:0000256" key="1">
    <source>
        <dbReference type="SAM" id="MobiDB-lite"/>
    </source>
</evidence>
<feature type="compositionally biased region" description="Polar residues" evidence="1">
    <location>
        <begin position="174"/>
        <end position="188"/>
    </location>
</feature>
<feature type="domain" description="AD" evidence="2">
    <location>
        <begin position="243"/>
        <end position="329"/>
    </location>
</feature>
<dbReference type="GO" id="GO:0003676">
    <property type="term" value="F:nucleic acid binding"/>
    <property type="evidence" value="ECO:0007669"/>
    <property type="project" value="InterPro"/>
</dbReference>
<dbReference type="PROSITE" id="PS52001">
    <property type="entry name" value="AD"/>
    <property type="match status" value="1"/>
</dbReference>
<feature type="region of interest" description="Disordered" evidence="1">
    <location>
        <begin position="1"/>
        <end position="122"/>
    </location>
</feature>
<dbReference type="InterPro" id="IPR019181">
    <property type="entry name" value="LSM12_ABD"/>
</dbReference>
<comment type="caution">
    <text evidence="3">The sequence shown here is derived from an EMBL/GenBank/DDBJ whole genome shotgun (WGS) entry which is preliminary data.</text>
</comment>
<dbReference type="SMART" id="SM00995">
    <property type="entry name" value="AD"/>
    <property type="match status" value="1"/>
</dbReference>
<dbReference type="GO" id="GO:0008168">
    <property type="term" value="F:methyltransferase activity"/>
    <property type="evidence" value="ECO:0007669"/>
    <property type="project" value="InterPro"/>
</dbReference>
<keyword evidence="4" id="KW-1185">Reference proteome</keyword>
<dbReference type="InterPro" id="IPR039683">
    <property type="entry name" value="Lsm12-like"/>
</dbReference>
<evidence type="ECO:0000259" key="2">
    <source>
        <dbReference type="PROSITE" id="PS52001"/>
    </source>
</evidence>
<dbReference type="AlphaFoldDB" id="A0A2T9Z4E9"/>
<feature type="compositionally biased region" description="Polar residues" evidence="1">
    <location>
        <begin position="17"/>
        <end position="32"/>
    </location>
</feature>
<feature type="compositionally biased region" description="Polar residues" evidence="1">
    <location>
        <begin position="52"/>
        <end position="62"/>
    </location>
</feature>
<feature type="non-terminal residue" evidence="3">
    <location>
        <position position="329"/>
    </location>
</feature>
<dbReference type="PROSITE" id="PS00092">
    <property type="entry name" value="N6_MTASE"/>
    <property type="match status" value="1"/>
</dbReference>
<accession>A0A2T9Z4E9</accession>
<dbReference type="OrthoDB" id="1057137at2759"/>
<dbReference type="GO" id="GO:0032259">
    <property type="term" value="P:methylation"/>
    <property type="evidence" value="ECO:0007669"/>
    <property type="project" value="InterPro"/>
</dbReference>
<gene>
    <name evidence="3" type="ORF">BB560_005495</name>
</gene>
<dbReference type="InterPro" id="IPR002052">
    <property type="entry name" value="DNA_methylase_N6_adenine_CS"/>
</dbReference>
<dbReference type="EMBL" id="MBFS01002264">
    <property type="protein sequence ID" value="PVU99473.1"/>
    <property type="molecule type" value="Genomic_DNA"/>
</dbReference>
<feature type="compositionally biased region" description="Low complexity" evidence="1">
    <location>
        <begin position="63"/>
        <end position="72"/>
    </location>
</feature>